<dbReference type="AlphaFoldDB" id="A0A6M3L9P7"/>
<gene>
    <name evidence="1" type="ORF">MM415B03436_0010</name>
</gene>
<reference evidence="1" key="1">
    <citation type="submission" date="2020-03" db="EMBL/GenBank/DDBJ databases">
        <title>The deep terrestrial virosphere.</title>
        <authorList>
            <person name="Holmfeldt K."/>
            <person name="Nilsson E."/>
            <person name="Simone D."/>
            <person name="Lopez-Fernandez M."/>
            <person name="Wu X."/>
            <person name="de Brujin I."/>
            <person name="Lundin D."/>
            <person name="Andersson A."/>
            <person name="Bertilsson S."/>
            <person name="Dopson M."/>
        </authorList>
    </citation>
    <scope>NUCLEOTIDE SEQUENCE</scope>
    <source>
        <strain evidence="1">MM415B03436</strain>
    </source>
</reference>
<name>A0A6M3L9P7_9ZZZZ</name>
<dbReference type="EMBL" id="MT142969">
    <property type="protein sequence ID" value="QJA91203.1"/>
    <property type="molecule type" value="Genomic_DNA"/>
</dbReference>
<proteinExistence type="predicted"/>
<accession>A0A6M3L9P7</accession>
<protein>
    <submittedName>
        <fullName evidence="1">Uncharacterized protein</fullName>
    </submittedName>
</protein>
<evidence type="ECO:0000313" key="1">
    <source>
        <dbReference type="EMBL" id="QJA91203.1"/>
    </source>
</evidence>
<organism evidence="1">
    <name type="scientific">viral metagenome</name>
    <dbReference type="NCBI Taxonomy" id="1070528"/>
    <lineage>
        <taxon>unclassified sequences</taxon>
        <taxon>metagenomes</taxon>
        <taxon>organismal metagenomes</taxon>
    </lineage>
</organism>
<sequence>MSTLFTTLKNTGKSGNDLDATTFFGGIDKGQMLQLTQGVGFTMENPDEPGFIQLTKHDAERLAHVLMAWVKKIYET</sequence>